<evidence type="ECO:0000313" key="1">
    <source>
        <dbReference type="EMBL" id="MCM1990509.1"/>
    </source>
</evidence>
<dbReference type="EMBL" id="JAGSOJ010000002">
    <property type="protein sequence ID" value="MCM1990509.1"/>
    <property type="molecule type" value="Genomic_DNA"/>
</dbReference>
<proteinExistence type="predicted"/>
<dbReference type="SUPFAM" id="SSF55729">
    <property type="entry name" value="Acyl-CoA N-acyltransferases (Nat)"/>
    <property type="match status" value="1"/>
</dbReference>
<evidence type="ECO:0000313" key="2">
    <source>
        <dbReference type="Proteomes" id="UP001056429"/>
    </source>
</evidence>
<organism evidence="1 2">
    <name type="scientific">Oceanirhabdus seepicola</name>
    <dbReference type="NCBI Taxonomy" id="2828781"/>
    <lineage>
        <taxon>Bacteria</taxon>
        <taxon>Bacillati</taxon>
        <taxon>Bacillota</taxon>
        <taxon>Clostridia</taxon>
        <taxon>Eubacteriales</taxon>
        <taxon>Clostridiaceae</taxon>
        <taxon>Oceanirhabdus</taxon>
    </lineage>
</organism>
<name>A0A9J6P3W5_9CLOT</name>
<comment type="caution">
    <text evidence="1">The sequence shown here is derived from an EMBL/GenBank/DDBJ whole genome shotgun (WGS) entry which is preliminary data.</text>
</comment>
<dbReference type="AlphaFoldDB" id="A0A9J6P3W5"/>
<dbReference type="Proteomes" id="UP001056429">
    <property type="component" value="Unassembled WGS sequence"/>
</dbReference>
<accession>A0A9J6P3W5</accession>
<dbReference type="RefSeq" id="WP_250859541.1">
    <property type="nucleotide sequence ID" value="NZ_JAGSOJ010000002.1"/>
</dbReference>
<reference evidence="1" key="2">
    <citation type="submission" date="2021-04" db="EMBL/GenBank/DDBJ databases">
        <authorList>
            <person name="Dong X."/>
        </authorList>
    </citation>
    <scope>NUCLEOTIDE SEQUENCE</scope>
    <source>
        <strain evidence="1">ZWT</strain>
    </source>
</reference>
<reference evidence="1" key="1">
    <citation type="journal article" date="2021" name="mSystems">
        <title>Bacteria and Archaea Synergistically Convert Glycine Betaine to Biogenic Methane in the Formosa Cold Seep of the South China Sea.</title>
        <authorList>
            <person name="Li L."/>
            <person name="Zhang W."/>
            <person name="Zhang S."/>
            <person name="Song L."/>
            <person name="Sun Q."/>
            <person name="Zhang H."/>
            <person name="Xiang H."/>
            <person name="Dong X."/>
        </authorList>
    </citation>
    <scope>NUCLEOTIDE SEQUENCE</scope>
    <source>
        <strain evidence="1">ZWT</strain>
    </source>
</reference>
<keyword evidence="2" id="KW-1185">Reference proteome</keyword>
<gene>
    <name evidence="1" type="ORF">KDK92_12325</name>
</gene>
<dbReference type="Gene3D" id="3.40.630.30">
    <property type="match status" value="1"/>
</dbReference>
<dbReference type="InterPro" id="IPR016181">
    <property type="entry name" value="Acyl_CoA_acyltransferase"/>
</dbReference>
<sequence length="194" mass="23091">MKKIVKKVMKFLIRKLYIKNDILILKKKSHQPLESKIKNLNIKLLDKNEVLTLPNRKAQILLSDLQRGNQIYGILIDGKVVHYSCISLNSQKIGEINRIFNIPQNGVYIYNCFTLEEYRGKNLYYNMLSYLDFKFRYLNKFIVVSTKNTISHHVIKKIGFNEIAYFKYRKILNMHKLNEVKMCDEIKDKLEIIK</sequence>
<protein>
    <submittedName>
        <fullName evidence="1">Uncharacterized protein</fullName>
    </submittedName>
</protein>